<name>A0A398C7W9_9BURK</name>
<dbReference type="SUPFAM" id="SSF50974">
    <property type="entry name" value="Nitrous oxide reductase, N-terminal domain"/>
    <property type="match status" value="1"/>
</dbReference>
<protein>
    <recommendedName>
        <fullName evidence="4">YncE family protein</fullName>
    </recommendedName>
</protein>
<dbReference type="EMBL" id="QXJC01000003">
    <property type="protein sequence ID" value="RID98384.1"/>
    <property type="molecule type" value="Genomic_DNA"/>
</dbReference>
<dbReference type="PROSITE" id="PS51257">
    <property type="entry name" value="PROKAR_LIPOPROTEIN"/>
    <property type="match status" value="1"/>
</dbReference>
<dbReference type="PANTHER" id="PTHR47197:SF3">
    <property type="entry name" value="DIHYDRO-HEME D1 DEHYDROGENASE"/>
    <property type="match status" value="1"/>
</dbReference>
<comment type="caution">
    <text evidence="2">The sequence shown here is derived from an EMBL/GenBank/DDBJ whole genome shotgun (WGS) entry which is preliminary data.</text>
</comment>
<dbReference type="Proteomes" id="UP000266302">
    <property type="component" value="Unassembled WGS sequence"/>
</dbReference>
<feature type="chain" id="PRO_5017421110" description="YncE family protein" evidence="1">
    <location>
        <begin position="29"/>
        <end position="350"/>
    </location>
</feature>
<dbReference type="OrthoDB" id="9774579at2"/>
<keyword evidence="1" id="KW-0732">Signal</keyword>
<sequence>MNKYLLKAIGQVAVPLALGLSCAAPVFADSGVAYVSNQEAGVSVIDLATMTARDNIDVGVTGPRGIGITADGAMLVTANKGGANIALIDTKTGHVIRYVPIGKNPEFVRVQGHYAYVTYEPSAKSGPPSKNGAKDDDGAVPGHIAIVDLKQGKVVHDIVGKPETEGLEFSKDGKKLFITNESDNSLTVHDAKSGKLLKSIPLGKYGNRPRGIKLSPDGKALVTTLELSDKMLVLNDKFDVVKEVATAKTPYGVAFDRSGSRIFVASNKDKLLQVFDAQTYEKVKDIPIGDRCWHFSFTPDDKQILVACGKSNELVVIDAASLEVTKHLGEMGMPWGIVTYPKAMGSIDRP</sequence>
<dbReference type="InterPro" id="IPR001680">
    <property type="entry name" value="WD40_rpt"/>
</dbReference>
<feature type="signal peptide" evidence="1">
    <location>
        <begin position="1"/>
        <end position="28"/>
    </location>
</feature>
<dbReference type="SMART" id="SM00320">
    <property type="entry name" value="WD40"/>
    <property type="match status" value="3"/>
</dbReference>
<dbReference type="RefSeq" id="WP_119109049.1">
    <property type="nucleotide sequence ID" value="NZ_QXJC01000003.1"/>
</dbReference>
<accession>A0A398C7W9</accession>
<dbReference type="InterPro" id="IPR051200">
    <property type="entry name" value="Host-pathogen_enzymatic-act"/>
</dbReference>
<dbReference type="AlphaFoldDB" id="A0A398C7W9"/>
<proteinExistence type="predicted"/>
<reference evidence="2 3" key="1">
    <citation type="submission" date="2018-09" db="EMBL/GenBank/DDBJ databases">
        <title>Draft genome of Simplicispira sp. NY-02.</title>
        <authorList>
            <person name="Im W.T."/>
        </authorList>
    </citation>
    <scope>NUCLEOTIDE SEQUENCE [LARGE SCALE GENOMIC DNA]</scope>
    <source>
        <strain evidence="2 3">NY-02</strain>
    </source>
</reference>
<evidence type="ECO:0000313" key="2">
    <source>
        <dbReference type="EMBL" id="RID98384.1"/>
    </source>
</evidence>
<evidence type="ECO:0000313" key="3">
    <source>
        <dbReference type="Proteomes" id="UP000266302"/>
    </source>
</evidence>
<dbReference type="PANTHER" id="PTHR47197">
    <property type="entry name" value="PROTEIN NIRF"/>
    <property type="match status" value="1"/>
</dbReference>
<dbReference type="InterPro" id="IPR015943">
    <property type="entry name" value="WD40/YVTN_repeat-like_dom_sf"/>
</dbReference>
<gene>
    <name evidence="2" type="ORF">D3F03_09085</name>
</gene>
<evidence type="ECO:0008006" key="4">
    <source>
        <dbReference type="Google" id="ProtNLM"/>
    </source>
</evidence>
<organism evidence="2 3">
    <name type="scientific">Simplicispira hankyongi</name>
    <dbReference type="NCBI Taxonomy" id="2315688"/>
    <lineage>
        <taxon>Bacteria</taxon>
        <taxon>Pseudomonadati</taxon>
        <taxon>Pseudomonadota</taxon>
        <taxon>Betaproteobacteria</taxon>
        <taxon>Burkholderiales</taxon>
        <taxon>Comamonadaceae</taxon>
        <taxon>Simplicispira</taxon>
    </lineage>
</organism>
<evidence type="ECO:0000256" key="1">
    <source>
        <dbReference type="SAM" id="SignalP"/>
    </source>
</evidence>
<dbReference type="InterPro" id="IPR011045">
    <property type="entry name" value="N2O_reductase_N"/>
</dbReference>
<dbReference type="Gene3D" id="2.130.10.10">
    <property type="entry name" value="YVTN repeat-like/Quinoprotein amine dehydrogenase"/>
    <property type="match status" value="2"/>
</dbReference>
<keyword evidence="3" id="KW-1185">Reference proteome</keyword>